<dbReference type="EMBL" id="CP137313">
    <property type="protein sequence ID" value="WQF89244.1"/>
    <property type="molecule type" value="Genomic_DNA"/>
</dbReference>
<sequence length="88" mass="9680">MDMVAIGERRAGKRPKARAYAMVSAGGVADWSNPQGSNDKPDSQIILSQHSVVFFRKLRAKVGNADFFGSRTLNKDVANYIRDLPLSL</sequence>
<proteinExistence type="predicted"/>
<reference evidence="2" key="1">
    <citation type="journal article" date="2023" name="bioRxiv">
        <title>Complete genome of the Medicago anthracnose fungus, Colletotrichum destructivum, reveals a mini-chromosome-like region within a core chromosome.</title>
        <authorList>
            <person name="Lapalu N."/>
            <person name="Simon A."/>
            <person name="Lu A."/>
            <person name="Plaumann P.-L."/>
            <person name="Amselem J."/>
            <person name="Pigne S."/>
            <person name="Auger A."/>
            <person name="Koch C."/>
            <person name="Dallery J.-F."/>
            <person name="O'Connell R.J."/>
        </authorList>
    </citation>
    <scope>NUCLEOTIDE SEQUENCE [LARGE SCALE GENOMIC DNA]</scope>
    <source>
        <strain evidence="2">CBS 520.97</strain>
    </source>
</reference>
<dbReference type="RefSeq" id="XP_062786465.1">
    <property type="nucleotide sequence ID" value="XM_062930414.1"/>
</dbReference>
<dbReference type="KEGG" id="cdet:87950758"/>
<accession>A0AAX4J124</accession>
<dbReference type="GeneID" id="87950758"/>
<evidence type="ECO:0000313" key="1">
    <source>
        <dbReference type="EMBL" id="WQF89244.1"/>
    </source>
</evidence>
<dbReference type="Proteomes" id="UP001322277">
    <property type="component" value="Chromosome 9"/>
</dbReference>
<keyword evidence="2" id="KW-1185">Reference proteome</keyword>
<name>A0AAX4J124_9PEZI</name>
<protein>
    <submittedName>
        <fullName evidence="1">Uncharacterized protein</fullName>
    </submittedName>
</protein>
<evidence type="ECO:0000313" key="2">
    <source>
        <dbReference type="Proteomes" id="UP001322277"/>
    </source>
</evidence>
<dbReference type="AlphaFoldDB" id="A0AAX4J124"/>
<organism evidence="1 2">
    <name type="scientific">Colletotrichum destructivum</name>
    <dbReference type="NCBI Taxonomy" id="34406"/>
    <lineage>
        <taxon>Eukaryota</taxon>
        <taxon>Fungi</taxon>
        <taxon>Dikarya</taxon>
        <taxon>Ascomycota</taxon>
        <taxon>Pezizomycotina</taxon>
        <taxon>Sordariomycetes</taxon>
        <taxon>Hypocreomycetidae</taxon>
        <taxon>Glomerellales</taxon>
        <taxon>Glomerellaceae</taxon>
        <taxon>Colletotrichum</taxon>
        <taxon>Colletotrichum destructivum species complex</taxon>
    </lineage>
</organism>
<gene>
    <name evidence="1" type="ORF">CDEST_14258</name>
</gene>